<name>F4P5J0_BATDJ</name>
<dbReference type="HOGENOM" id="CLU_2793589_0_0_1"/>
<dbReference type="AlphaFoldDB" id="F4P5J0"/>
<dbReference type="Proteomes" id="UP000007241">
    <property type="component" value="Unassembled WGS sequence"/>
</dbReference>
<accession>F4P5J0</accession>
<organism evidence="1 2">
    <name type="scientific">Batrachochytrium dendrobatidis (strain JAM81 / FGSC 10211)</name>
    <name type="common">Frog chytrid fungus</name>
    <dbReference type="NCBI Taxonomy" id="684364"/>
    <lineage>
        <taxon>Eukaryota</taxon>
        <taxon>Fungi</taxon>
        <taxon>Fungi incertae sedis</taxon>
        <taxon>Chytridiomycota</taxon>
        <taxon>Chytridiomycota incertae sedis</taxon>
        <taxon>Chytridiomycetes</taxon>
        <taxon>Rhizophydiales</taxon>
        <taxon>Rhizophydiales incertae sedis</taxon>
        <taxon>Batrachochytrium</taxon>
    </lineage>
</organism>
<dbReference type="EMBL" id="GL882886">
    <property type="protein sequence ID" value="EGF79425.1"/>
    <property type="molecule type" value="Genomic_DNA"/>
</dbReference>
<dbReference type="InParanoid" id="F4P5J0"/>
<evidence type="ECO:0000313" key="2">
    <source>
        <dbReference type="Proteomes" id="UP000007241"/>
    </source>
</evidence>
<dbReference type="RefSeq" id="XP_006680149.1">
    <property type="nucleotide sequence ID" value="XM_006680086.1"/>
</dbReference>
<reference evidence="1 2" key="1">
    <citation type="submission" date="2009-12" db="EMBL/GenBank/DDBJ databases">
        <title>The draft genome of Batrachochytrium dendrobatidis.</title>
        <authorList>
            <consortium name="US DOE Joint Genome Institute (JGI-PGF)"/>
            <person name="Kuo A."/>
            <person name="Salamov A."/>
            <person name="Schmutz J."/>
            <person name="Lucas S."/>
            <person name="Pitluck S."/>
            <person name="Rosenblum E."/>
            <person name="Stajich J."/>
            <person name="Eisen M."/>
            <person name="Grigoriev I.V."/>
        </authorList>
    </citation>
    <scope>NUCLEOTIDE SEQUENCE [LARGE SCALE GENOMIC DNA]</scope>
    <source>
        <strain evidence="2">JAM81 / FGSC 10211</strain>
    </source>
</reference>
<gene>
    <name evidence="1" type="ORF">BATDEDRAFT_89787</name>
</gene>
<protein>
    <submittedName>
        <fullName evidence="1">Uncharacterized protein</fullName>
    </submittedName>
</protein>
<evidence type="ECO:0000313" key="1">
    <source>
        <dbReference type="EMBL" id="EGF79425.1"/>
    </source>
</evidence>
<keyword evidence="2" id="KW-1185">Reference proteome</keyword>
<sequence>MQWVFDHCLSKQDRYSTAPFHVNMAVKKKMTLFIVLLMKKELPVGVEPTALRLKAARSTTELREHVYS</sequence>
<proteinExistence type="predicted"/>
<dbReference type="GeneID" id="18243619"/>